<evidence type="ECO:0000256" key="6">
    <source>
        <dbReference type="PROSITE-ProRule" id="PRU00146"/>
    </source>
</evidence>
<dbReference type="CDD" id="cd15573">
    <property type="entry name" value="PHD_JADE"/>
    <property type="match status" value="1"/>
</dbReference>
<feature type="compositionally biased region" description="Polar residues" evidence="7">
    <location>
        <begin position="919"/>
        <end position="939"/>
    </location>
</feature>
<dbReference type="Proteomes" id="UP001249851">
    <property type="component" value="Unassembled WGS sequence"/>
</dbReference>
<dbReference type="PANTHER" id="PTHR13793:SF160">
    <property type="entry name" value="PHD FINGER PROTEIN RHINOCEROS"/>
    <property type="match status" value="1"/>
</dbReference>
<proteinExistence type="inferred from homology"/>
<dbReference type="Pfam" id="PF13832">
    <property type="entry name" value="zf-HC5HC2H_2"/>
    <property type="match status" value="1"/>
</dbReference>
<accession>A0AAD9Q7F2</accession>
<dbReference type="InterPro" id="IPR013083">
    <property type="entry name" value="Znf_RING/FYVE/PHD"/>
</dbReference>
<keyword evidence="3 6" id="KW-0863">Zinc-finger</keyword>
<keyword evidence="1" id="KW-0479">Metal-binding</keyword>
<evidence type="ECO:0000256" key="2">
    <source>
        <dbReference type="ARBA" id="ARBA00022737"/>
    </source>
</evidence>
<sequence>MGSTAKKDRKSGVCIEAETINPAGVPVTHHPEIAKGKRSYKPIPHEQSIRHSYKLQCASDAFKHFYPREALLKFLNSSHADSIMGSSQPPSPASFSLEGHLISAMKLPDHQNLSPENYMTISDSWRQEWERGVQVPVNPEGVFQPSFRPVEPLYKRTANFKLYVSTSTVNIMKQQYPWTREVNQSLQQSKLLVTPSKTRGRPSSLKCPYDLSRMDVEWLKALNKSRQNKSLMELEESVLEKAISHIENKCYDNMGHAIATQEGLSIEYDEDVCCDVCQSPDCEELNEMVFCDACDICVHQACYGIQNIPAGSWLCHPCRKGVKSCHCILCNHSGGAMKTTKSCKSWVHVSCALWIPEVGFGNVSKMEPITRIENIPASRWNLVCSLCREKVGACIQCTVKSCVTAFHVTCGFKHGLEMRTVLDDSAADGVRHIVTTSTEDAENLRQKRLKQMEEEFHKFVSISEISKDLNLPKELAAKIHKYWILKRKVQDDIPLLPPSLQQQEKLSGKRGTADTSCNLQAQLERILRLRCNLEKLRNLCYMVTKREKTRRELYRAREEVFWKEYEIMTDDSCEMDEKEIQWVLALCKDNFIGNSSLPCVAETSESYDGILESFSPIVSSTADSSSTTSSAGDCSSTEQDICEARIRHQRATGGVPDKLKTRVYGNTEEVLELPSVRQTRRNSYAVNQVTSSQSSTDLIAGCSKDSDSAESSDSDVFRRKRARVKSQTSCESRGRITPKNLLHNSVAGEDTLAFGSKPRTRKRRHVSLPEVTTMTVNNDVSKEGTVPSEEDFKNADVMSRLTRSQTPWVSEKRDAGLSRGSDKPELDEKESRKENNPLRTENVIENQMTGIETTKVAGKRKRSQSARTADEDVRDKQTRITELLEGKSSNRKQMTSSKPPRLRGAKRGSEIEDSHGTKTESSVNTFKRSPSSGSFNNGRESSLCAHCKIQESKLSRSCKHQSQTVECAENWSRRELRLRSFQSPKSRARCSHVVTPKSHCCSSLMSKFCHATVT</sequence>
<evidence type="ECO:0000313" key="11">
    <source>
        <dbReference type="Proteomes" id="UP001249851"/>
    </source>
</evidence>
<evidence type="ECO:0000256" key="1">
    <source>
        <dbReference type="ARBA" id="ARBA00022723"/>
    </source>
</evidence>
<keyword evidence="4" id="KW-0862">Zinc</keyword>
<feature type="compositionally biased region" description="Basic and acidic residues" evidence="7">
    <location>
        <begin position="810"/>
        <end position="836"/>
    </location>
</feature>
<gene>
    <name evidence="10" type="ORF">P5673_022096</name>
</gene>
<feature type="compositionally biased region" description="Basic and acidic residues" evidence="7">
    <location>
        <begin position="868"/>
        <end position="885"/>
    </location>
</feature>
<dbReference type="InterPro" id="IPR050701">
    <property type="entry name" value="Histone_Mod_Regulator"/>
</dbReference>
<dbReference type="InterPro" id="IPR019787">
    <property type="entry name" value="Znf_PHD-finger"/>
</dbReference>
<feature type="region of interest" description="Disordered" evidence="7">
    <location>
        <begin position="777"/>
        <end position="939"/>
    </location>
</feature>
<keyword evidence="2" id="KW-0677">Repeat</keyword>
<dbReference type="InterPro" id="IPR001965">
    <property type="entry name" value="Znf_PHD"/>
</dbReference>
<dbReference type="GO" id="GO:0006357">
    <property type="term" value="P:regulation of transcription by RNA polymerase II"/>
    <property type="evidence" value="ECO:0007669"/>
    <property type="project" value="TreeGrafter"/>
</dbReference>
<feature type="domain" description="PHD-type" evidence="8">
    <location>
        <begin position="271"/>
        <end position="321"/>
    </location>
</feature>
<dbReference type="PROSITE" id="PS51805">
    <property type="entry name" value="EPHD"/>
    <property type="match status" value="1"/>
</dbReference>
<feature type="region of interest" description="Disordered" evidence="7">
    <location>
        <begin position="695"/>
        <end position="719"/>
    </location>
</feature>
<dbReference type="PANTHER" id="PTHR13793">
    <property type="entry name" value="PHD FINGER PROTEINS"/>
    <property type="match status" value="1"/>
</dbReference>
<reference evidence="10" key="2">
    <citation type="journal article" date="2023" name="Science">
        <title>Genomic signatures of disease resistance in endangered staghorn corals.</title>
        <authorList>
            <person name="Vollmer S.V."/>
            <person name="Selwyn J.D."/>
            <person name="Despard B.A."/>
            <person name="Roesel C.L."/>
        </authorList>
    </citation>
    <scope>NUCLEOTIDE SEQUENCE</scope>
    <source>
        <strain evidence="10">K2</strain>
    </source>
</reference>
<protein>
    <submittedName>
        <fullName evidence="10">E3 ubiquitin-protein ligase Jade-2</fullName>
    </submittedName>
</protein>
<dbReference type="FunFam" id="3.30.40.10:FF:000030">
    <property type="entry name" value="Protein Jade-1 isoform 1"/>
    <property type="match status" value="1"/>
</dbReference>
<dbReference type="FunFam" id="3.30.40.10:FF:000004">
    <property type="entry name" value="Jade family PHD finger 2"/>
    <property type="match status" value="1"/>
</dbReference>
<evidence type="ECO:0000256" key="4">
    <source>
        <dbReference type="ARBA" id="ARBA00022833"/>
    </source>
</evidence>
<dbReference type="InterPro" id="IPR011011">
    <property type="entry name" value="Znf_FYVE_PHD"/>
</dbReference>
<evidence type="ECO:0000259" key="9">
    <source>
        <dbReference type="PROSITE" id="PS51805"/>
    </source>
</evidence>
<comment type="caution">
    <text evidence="10">The sequence shown here is derived from an EMBL/GenBank/DDBJ whole genome shotgun (WGS) entry which is preliminary data.</text>
</comment>
<evidence type="ECO:0000256" key="7">
    <source>
        <dbReference type="SAM" id="MobiDB-lite"/>
    </source>
</evidence>
<feature type="compositionally biased region" description="Basic and acidic residues" evidence="7">
    <location>
        <begin position="907"/>
        <end position="918"/>
    </location>
</feature>
<feature type="compositionally biased region" description="Polar residues" evidence="7">
    <location>
        <begin position="837"/>
        <end position="852"/>
    </location>
</feature>
<dbReference type="Pfam" id="PF13831">
    <property type="entry name" value="PHD_2"/>
    <property type="match status" value="1"/>
</dbReference>
<evidence type="ECO:0000256" key="5">
    <source>
        <dbReference type="ARBA" id="ARBA00038371"/>
    </source>
</evidence>
<dbReference type="PROSITE" id="PS50016">
    <property type="entry name" value="ZF_PHD_2"/>
    <property type="match status" value="1"/>
</dbReference>
<feature type="domain" description="PHD-type" evidence="9">
    <location>
        <begin position="324"/>
        <end position="450"/>
    </location>
</feature>
<dbReference type="SMART" id="SM00249">
    <property type="entry name" value="PHD"/>
    <property type="match status" value="2"/>
</dbReference>
<evidence type="ECO:0000259" key="8">
    <source>
        <dbReference type="PROSITE" id="PS50016"/>
    </source>
</evidence>
<evidence type="ECO:0000313" key="10">
    <source>
        <dbReference type="EMBL" id="KAK2556080.1"/>
    </source>
</evidence>
<dbReference type="PROSITE" id="PS01359">
    <property type="entry name" value="ZF_PHD_1"/>
    <property type="match status" value="1"/>
</dbReference>
<dbReference type="Gene3D" id="3.30.40.10">
    <property type="entry name" value="Zinc/RING finger domain, C3HC4 (zinc finger)"/>
    <property type="match status" value="2"/>
</dbReference>
<dbReference type="EMBL" id="JARQWQ010000058">
    <property type="protein sequence ID" value="KAK2556080.1"/>
    <property type="molecule type" value="Genomic_DNA"/>
</dbReference>
<dbReference type="GO" id="GO:0008270">
    <property type="term" value="F:zinc ion binding"/>
    <property type="evidence" value="ECO:0007669"/>
    <property type="project" value="UniProtKB-KW"/>
</dbReference>
<dbReference type="AlphaFoldDB" id="A0AAD9Q7F2"/>
<evidence type="ECO:0000256" key="3">
    <source>
        <dbReference type="ARBA" id="ARBA00022771"/>
    </source>
</evidence>
<keyword evidence="11" id="KW-1185">Reference proteome</keyword>
<reference evidence="10" key="1">
    <citation type="journal article" date="2023" name="G3 (Bethesda)">
        <title>Whole genome assembly and annotation of the endangered Caribbean coral Acropora cervicornis.</title>
        <authorList>
            <person name="Selwyn J.D."/>
            <person name="Vollmer S.V."/>
        </authorList>
    </citation>
    <scope>NUCLEOTIDE SEQUENCE</scope>
    <source>
        <strain evidence="10">K2</strain>
    </source>
</reference>
<comment type="similarity">
    <text evidence="5">Belongs to the JADE family.</text>
</comment>
<organism evidence="10 11">
    <name type="scientific">Acropora cervicornis</name>
    <name type="common">Staghorn coral</name>
    <dbReference type="NCBI Taxonomy" id="6130"/>
    <lineage>
        <taxon>Eukaryota</taxon>
        <taxon>Metazoa</taxon>
        <taxon>Cnidaria</taxon>
        <taxon>Anthozoa</taxon>
        <taxon>Hexacorallia</taxon>
        <taxon>Scleractinia</taxon>
        <taxon>Astrocoeniina</taxon>
        <taxon>Acroporidae</taxon>
        <taxon>Acropora</taxon>
    </lineage>
</organism>
<dbReference type="InterPro" id="IPR034732">
    <property type="entry name" value="EPHD"/>
</dbReference>
<name>A0AAD9Q7F2_ACRCE</name>
<dbReference type="SUPFAM" id="SSF57903">
    <property type="entry name" value="FYVE/PHD zinc finger"/>
    <property type="match status" value="1"/>
</dbReference>
<dbReference type="InterPro" id="IPR019786">
    <property type="entry name" value="Zinc_finger_PHD-type_CS"/>
</dbReference>